<keyword evidence="1" id="KW-1185">Reference proteome</keyword>
<evidence type="ECO:0000313" key="1">
    <source>
        <dbReference type="Proteomes" id="UP000035680"/>
    </source>
</evidence>
<accession>A0A0K0G4G2</accession>
<protein>
    <submittedName>
        <fullName evidence="2">Late transcription unit B protein</fullName>
    </submittedName>
</protein>
<organism evidence="1 2">
    <name type="scientific">Strongyloides venezuelensis</name>
    <name type="common">Threadworm</name>
    <dbReference type="NCBI Taxonomy" id="75913"/>
    <lineage>
        <taxon>Eukaryota</taxon>
        <taxon>Metazoa</taxon>
        <taxon>Ecdysozoa</taxon>
        <taxon>Nematoda</taxon>
        <taxon>Chromadorea</taxon>
        <taxon>Rhabditida</taxon>
        <taxon>Tylenchina</taxon>
        <taxon>Panagrolaimomorpha</taxon>
        <taxon>Strongyloidoidea</taxon>
        <taxon>Strongyloididae</taxon>
        <taxon>Strongyloides</taxon>
    </lineage>
</organism>
<dbReference type="Proteomes" id="UP000035680">
    <property type="component" value="Unassembled WGS sequence"/>
</dbReference>
<sequence length="160" mass="18545">MLINCKKGIEVIFDHKPLTTIKNTATKGRLIKLLNYLAEYDAEITYRKGKDNIIVNYTQLEEQQHAFVATKKRKHGRPKKVKKPEVTDKNDEFKLLQVLSNQNSILNTDELIEHQKKDEIIKTALSTEFHLDYLVRKIDGVVKIKINDDKNVTNDGSNHF</sequence>
<evidence type="ECO:0000313" key="2">
    <source>
        <dbReference type="WBParaSite" id="SVE_1962200.1"/>
    </source>
</evidence>
<reference evidence="1" key="1">
    <citation type="submission" date="2014-07" db="EMBL/GenBank/DDBJ databases">
        <authorList>
            <person name="Martin A.A"/>
            <person name="De Silva N."/>
        </authorList>
    </citation>
    <scope>NUCLEOTIDE SEQUENCE</scope>
</reference>
<dbReference type="AlphaFoldDB" id="A0A0K0G4G2"/>
<reference evidence="2" key="2">
    <citation type="submission" date="2015-08" db="UniProtKB">
        <authorList>
            <consortium name="WormBaseParasite"/>
        </authorList>
    </citation>
    <scope>IDENTIFICATION</scope>
</reference>
<name>A0A0K0G4G2_STRVS</name>
<dbReference type="WBParaSite" id="SVE_1962200.1">
    <property type="protein sequence ID" value="SVE_1962200.1"/>
    <property type="gene ID" value="SVE_1962200"/>
</dbReference>
<proteinExistence type="predicted"/>